<evidence type="ECO:0000313" key="2">
    <source>
        <dbReference type="EMBL" id="GHF75502.1"/>
    </source>
</evidence>
<gene>
    <name evidence="2" type="ORF">GCM10017056_52500</name>
</gene>
<accession>A0A8J3MCK2</accession>
<reference evidence="2" key="2">
    <citation type="submission" date="2020-09" db="EMBL/GenBank/DDBJ databases">
        <authorList>
            <person name="Sun Q."/>
            <person name="Kim S."/>
        </authorList>
    </citation>
    <scope>NUCLEOTIDE SEQUENCE</scope>
    <source>
        <strain evidence="2">KCTC 42650</strain>
    </source>
</reference>
<dbReference type="Proteomes" id="UP000626220">
    <property type="component" value="Unassembled WGS sequence"/>
</dbReference>
<proteinExistence type="predicted"/>
<keyword evidence="3" id="KW-1185">Reference proteome</keyword>
<protein>
    <submittedName>
        <fullName evidence="2">Uncharacterized protein</fullName>
    </submittedName>
</protein>
<dbReference type="AlphaFoldDB" id="A0A8J3MCK2"/>
<name>A0A8J3MCK2_9RHOB</name>
<feature type="region of interest" description="Disordered" evidence="1">
    <location>
        <begin position="1"/>
        <end position="22"/>
    </location>
</feature>
<evidence type="ECO:0000313" key="3">
    <source>
        <dbReference type="Proteomes" id="UP000626220"/>
    </source>
</evidence>
<sequence length="84" mass="9554">MSRYPAPHLNEHRKVAQGRAARMPVPEIADRRGISVQFRGTAAMLELQRIERDGSRLHVTTEDAQRLFKLAEIFPEEVAMPSSQ</sequence>
<comment type="caution">
    <text evidence="2">The sequence shown here is derived from an EMBL/GenBank/DDBJ whole genome shotgun (WGS) entry which is preliminary data.</text>
</comment>
<evidence type="ECO:0000256" key="1">
    <source>
        <dbReference type="SAM" id="MobiDB-lite"/>
    </source>
</evidence>
<organism evidence="2 3">
    <name type="scientific">Seohaeicola zhoushanensis</name>
    <dbReference type="NCBI Taxonomy" id="1569283"/>
    <lineage>
        <taxon>Bacteria</taxon>
        <taxon>Pseudomonadati</taxon>
        <taxon>Pseudomonadota</taxon>
        <taxon>Alphaproteobacteria</taxon>
        <taxon>Rhodobacterales</taxon>
        <taxon>Roseobacteraceae</taxon>
        <taxon>Seohaeicola</taxon>
    </lineage>
</organism>
<dbReference type="EMBL" id="BNCJ01000046">
    <property type="protein sequence ID" value="GHF75502.1"/>
    <property type="molecule type" value="Genomic_DNA"/>
</dbReference>
<reference evidence="2" key="1">
    <citation type="journal article" date="2014" name="Int. J. Syst. Evol. Microbiol.">
        <title>Complete genome sequence of Corynebacterium casei LMG S-19264T (=DSM 44701T), isolated from a smear-ripened cheese.</title>
        <authorList>
            <consortium name="US DOE Joint Genome Institute (JGI-PGF)"/>
            <person name="Walter F."/>
            <person name="Albersmeier A."/>
            <person name="Kalinowski J."/>
            <person name="Ruckert C."/>
        </authorList>
    </citation>
    <scope>NUCLEOTIDE SEQUENCE</scope>
    <source>
        <strain evidence="2">KCTC 42650</strain>
    </source>
</reference>